<accession>A0A835GPZ7</accession>
<name>A0A835GPZ7_SPOEX</name>
<evidence type="ECO:0000256" key="4">
    <source>
        <dbReference type="ARBA" id="ARBA00022963"/>
    </source>
</evidence>
<keyword evidence="3 7" id="KW-0378">Hydrolase</keyword>
<evidence type="ECO:0000256" key="9">
    <source>
        <dbReference type="SAM" id="SignalP"/>
    </source>
</evidence>
<evidence type="ECO:0000256" key="2">
    <source>
        <dbReference type="ARBA" id="ARBA00022729"/>
    </source>
</evidence>
<evidence type="ECO:0000256" key="5">
    <source>
        <dbReference type="ARBA" id="ARBA00023098"/>
    </source>
</evidence>
<keyword evidence="4 7" id="KW-0442">Lipid degradation</keyword>
<proteinExistence type="inferred from homology"/>
<evidence type="ECO:0000313" key="12">
    <source>
        <dbReference type="Proteomes" id="UP000648187"/>
    </source>
</evidence>
<evidence type="ECO:0000256" key="1">
    <source>
        <dbReference type="ARBA" id="ARBA00010701"/>
    </source>
</evidence>
<dbReference type="AlphaFoldDB" id="A0A835GPZ7"/>
<dbReference type="EMBL" id="JACKWZ010000015">
    <property type="protein sequence ID" value="KAF9422598.1"/>
    <property type="molecule type" value="Genomic_DNA"/>
</dbReference>
<evidence type="ECO:0000256" key="7">
    <source>
        <dbReference type="PIRNR" id="PIRNR000862"/>
    </source>
</evidence>
<dbReference type="Gene3D" id="3.40.50.1820">
    <property type="entry name" value="alpha/beta hydrolase"/>
    <property type="match status" value="1"/>
</dbReference>
<dbReference type="InterPro" id="IPR006693">
    <property type="entry name" value="AB_hydrolase_lipase"/>
</dbReference>
<dbReference type="GO" id="GO:0016042">
    <property type="term" value="P:lipid catabolic process"/>
    <property type="evidence" value="ECO:0007669"/>
    <property type="project" value="UniProtKB-KW"/>
</dbReference>
<dbReference type="PIRSF" id="PIRSF000862">
    <property type="entry name" value="Steryl_ester_lip"/>
    <property type="match status" value="1"/>
</dbReference>
<dbReference type="GO" id="GO:0016788">
    <property type="term" value="F:hydrolase activity, acting on ester bonds"/>
    <property type="evidence" value="ECO:0007669"/>
    <property type="project" value="InterPro"/>
</dbReference>
<feature type="active site" description="Nucleophile" evidence="8">
    <location>
        <position position="180"/>
    </location>
</feature>
<dbReference type="InterPro" id="IPR029058">
    <property type="entry name" value="AB_hydrolase_fold"/>
</dbReference>
<evidence type="ECO:0000313" key="11">
    <source>
        <dbReference type="EMBL" id="KAF9422598.1"/>
    </source>
</evidence>
<dbReference type="SUPFAM" id="SSF53474">
    <property type="entry name" value="alpha/beta-Hydrolases"/>
    <property type="match status" value="1"/>
</dbReference>
<organism evidence="11 12">
    <name type="scientific">Spodoptera exigua</name>
    <name type="common">Beet armyworm</name>
    <name type="synonym">Noctua fulgens</name>
    <dbReference type="NCBI Taxonomy" id="7107"/>
    <lineage>
        <taxon>Eukaryota</taxon>
        <taxon>Metazoa</taxon>
        <taxon>Ecdysozoa</taxon>
        <taxon>Arthropoda</taxon>
        <taxon>Hexapoda</taxon>
        <taxon>Insecta</taxon>
        <taxon>Pterygota</taxon>
        <taxon>Neoptera</taxon>
        <taxon>Endopterygota</taxon>
        <taxon>Lepidoptera</taxon>
        <taxon>Glossata</taxon>
        <taxon>Ditrysia</taxon>
        <taxon>Noctuoidea</taxon>
        <taxon>Noctuidae</taxon>
        <taxon>Amphipyrinae</taxon>
        <taxon>Spodoptera</taxon>
    </lineage>
</organism>
<dbReference type="InterPro" id="IPR025483">
    <property type="entry name" value="Lipase_euk"/>
</dbReference>
<comment type="caution">
    <text evidence="11">The sequence shown here is derived from an EMBL/GenBank/DDBJ whole genome shotgun (WGS) entry which is preliminary data.</text>
</comment>
<feature type="domain" description="Partial AB-hydrolase lipase" evidence="10">
    <location>
        <begin position="48"/>
        <end position="103"/>
    </location>
</feature>
<evidence type="ECO:0000256" key="6">
    <source>
        <dbReference type="ARBA" id="ARBA00023180"/>
    </source>
</evidence>
<comment type="similarity">
    <text evidence="1 7">Belongs to the AB hydrolase superfamily. Lipase family.</text>
</comment>
<feature type="signal peptide" evidence="9">
    <location>
        <begin position="1"/>
        <end position="16"/>
    </location>
</feature>
<keyword evidence="5" id="KW-0443">Lipid metabolism</keyword>
<feature type="chain" id="PRO_5032669400" description="Lipase" evidence="9">
    <location>
        <begin position="17"/>
        <end position="404"/>
    </location>
</feature>
<sequence length="404" mass="45876">MYIYILLLLICKVSNAASVEERGFWDLLGSLLNYSNSALVPEDANLSITELGKKYGYRVEQHTVTTEDGYILNFHRIPTRSRKVRPVVFLMHGLLDSSDTWLLLGPNKALAYLLADLEFDVWLGNSRGNKHCQNHTSLYNTDSDFWHFSWEEIAVHDLPAMIDYILQVTGMQNLYYVGHSQGTTTGYVLCAMKPEYNSKIKMMFSLAPEAWMGHIRSPLVKIFSPAHSVLAYLLSDFSADYAGVDFFNKISTFVCTIVPARCDNVLFALSGYETKINETFLAVILGHSPSGSSTFQFAHYGQLVESHRFCRYDFGRQGNLAAYNQSVPPDYDVSLVTTPVVIFYSAKDLLSDPKDVNILIKNLNNVRETIFLEDFTHLDYVYAQDAAHVIYNKIIRRIISDEEN</sequence>
<reference evidence="11" key="1">
    <citation type="submission" date="2020-08" db="EMBL/GenBank/DDBJ databases">
        <title>Spodoptera exigua strain:BAW_Kor-Di-RS1 Genome sequencing and assembly.</title>
        <authorList>
            <person name="Kim J."/>
            <person name="Nam H.Y."/>
            <person name="Kwon M."/>
            <person name="Choi J.H."/>
            <person name="Cho S.R."/>
            <person name="Kim G.-H."/>
        </authorList>
    </citation>
    <scope>NUCLEOTIDE SEQUENCE</scope>
    <source>
        <strain evidence="11">BAW_Kor-Di-RS1</strain>
        <tissue evidence="11">Whole-body</tissue>
    </source>
</reference>
<evidence type="ECO:0000256" key="3">
    <source>
        <dbReference type="ARBA" id="ARBA00022801"/>
    </source>
</evidence>
<keyword evidence="12" id="KW-1185">Reference proteome</keyword>
<dbReference type="Pfam" id="PF04083">
    <property type="entry name" value="Abhydro_lipase"/>
    <property type="match status" value="1"/>
</dbReference>
<dbReference type="Proteomes" id="UP000648187">
    <property type="component" value="Unassembled WGS sequence"/>
</dbReference>
<protein>
    <recommendedName>
        <fullName evidence="7">Lipase</fullName>
    </recommendedName>
</protein>
<feature type="active site" description="Charge relay system" evidence="8">
    <location>
        <position position="377"/>
    </location>
</feature>
<keyword evidence="6" id="KW-0325">Glycoprotein</keyword>
<gene>
    <name evidence="11" type="ORF">HW555_001802</name>
</gene>
<feature type="active site" description="Charge relay system" evidence="8">
    <location>
        <position position="348"/>
    </location>
</feature>
<evidence type="ECO:0000259" key="10">
    <source>
        <dbReference type="Pfam" id="PF04083"/>
    </source>
</evidence>
<dbReference type="PANTHER" id="PTHR11005">
    <property type="entry name" value="LYSOSOMAL ACID LIPASE-RELATED"/>
    <property type="match status" value="1"/>
</dbReference>
<dbReference type="FunFam" id="3.40.50.1820:FF:000057">
    <property type="entry name" value="Lipase"/>
    <property type="match status" value="1"/>
</dbReference>
<keyword evidence="2 9" id="KW-0732">Signal</keyword>
<evidence type="ECO:0000256" key="8">
    <source>
        <dbReference type="PIRSR" id="PIRSR000862-1"/>
    </source>
</evidence>